<protein>
    <submittedName>
        <fullName evidence="1">Uncharacterized protein</fullName>
    </submittedName>
</protein>
<evidence type="ECO:0000313" key="2">
    <source>
        <dbReference type="Proteomes" id="UP000299102"/>
    </source>
</evidence>
<reference evidence="1 2" key="1">
    <citation type="journal article" date="2019" name="Commun. Biol.">
        <title>The bagworm genome reveals a unique fibroin gene that provides high tensile strength.</title>
        <authorList>
            <person name="Kono N."/>
            <person name="Nakamura H."/>
            <person name="Ohtoshi R."/>
            <person name="Tomita M."/>
            <person name="Numata K."/>
            <person name="Arakawa K."/>
        </authorList>
    </citation>
    <scope>NUCLEOTIDE SEQUENCE [LARGE SCALE GENOMIC DNA]</scope>
</reference>
<dbReference type="AlphaFoldDB" id="A0A4C1VRX4"/>
<name>A0A4C1VRX4_EUMVA</name>
<sequence>MSSYGDDRRQLHYCVAHDRVRHKSEVPADKYKLRHCTNAAEMKEASGSLSSCAVYHSRLIRSGKVSCVAPYACGLHSNAQRYRDDDGPPPAIRV</sequence>
<dbReference type="Proteomes" id="UP000299102">
    <property type="component" value="Unassembled WGS sequence"/>
</dbReference>
<dbReference type="EMBL" id="BGZK01000394">
    <property type="protein sequence ID" value="GBP41142.1"/>
    <property type="molecule type" value="Genomic_DNA"/>
</dbReference>
<keyword evidence="2" id="KW-1185">Reference proteome</keyword>
<evidence type="ECO:0000313" key="1">
    <source>
        <dbReference type="EMBL" id="GBP41142.1"/>
    </source>
</evidence>
<comment type="caution">
    <text evidence="1">The sequence shown here is derived from an EMBL/GenBank/DDBJ whole genome shotgun (WGS) entry which is preliminary data.</text>
</comment>
<proteinExistence type="predicted"/>
<accession>A0A4C1VRX4</accession>
<gene>
    <name evidence="1" type="ORF">EVAR_31267_1</name>
</gene>
<organism evidence="1 2">
    <name type="scientific">Eumeta variegata</name>
    <name type="common">Bagworm moth</name>
    <name type="synonym">Eumeta japonica</name>
    <dbReference type="NCBI Taxonomy" id="151549"/>
    <lineage>
        <taxon>Eukaryota</taxon>
        <taxon>Metazoa</taxon>
        <taxon>Ecdysozoa</taxon>
        <taxon>Arthropoda</taxon>
        <taxon>Hexapoda</taxon>
        <taxon>Insecta</taxon>
        <taxon>Pterygota</taxon>
        <taxon>Neoptera</taxon>
        <taxon>Endopterygota</taxon>
        <taxon>Lepidoptera</taxon>
        <taxon>Glossata</taxon>
        <taxon>Ditrysia</taxon>
        <taxon>Tineoidea</taxon>
        <taxon>Psychidae</taxon>
        <taxon>Oiketicinae</taxon>
        <taxon>Eumeta</taxon>
    </lineage>
</organism>